<comment type="cofactor">
    <cofactor evidence="5">
        <name>Ca(2+)</name>
        <dbReference type="ChEBI" id="CHEBI:29108"/>
    </cofactor>
    <text evidence="5">Binds 2 calcium ions per subunit.</text>
</comment>
<keyword evidence="2" id="KW-0378">Hydrolase</keyword>
<dbReference type="OrthoDB" id="5307922at2759"/>
<proteinExistence type="inferred from homology"/>
<evidence type="ECO:0000256" key="5">
    <source>
        <dbReference type="PIRSR" id="PIRSR602640-2"/>
    </source>
</evidence>
<gene>
    <name evidence="7" type="ORF">BCR36DRAFT_358405</name>
</gene>
<evidence type="ECO:0000256" key="6">
    <source>
        <dbReference type="SAM" id="Phobius"/>
    </source>
</evidence>
<evidence type="ECO:0000256" key="1">
    <source>
        <dbReference type="ARBA" id="ARBA00008595"/>
    </source>
</evidence>
<keyword evidence="6" id="KW-1133">Transmembrane helix</keyword>
<name>A0A1Y1V233_9FUNG</name>
<dbReference type="PANTHER" id="PTHR11799:SF12">
    <property type="entry name" value="PARAOXONASE-RELATED"/>
    <property type="match status" value="1"/>
</dbReference>
<dbReference type="AlphaFoldDB" id="A0A1Y1V233"/>
<reference evidence="7 8" key="1">
    <citation type="submission" date="2016-08" db="EMBL/GenBank/DDBJ databases">
        <title>Genomes of anaerobic fungi encode conserved fungal cellulosomes for biomass hydrolysis.</title>
        <authorList>
            <consortium name="DOE Joint Genome Institute"/>
            <person name="Haitjema C.H."/>
            <person name="Gilmore S.P."/>
            <person name="Henske J.K."/>
            <person name="Solomon K.V."/>
            <person name="De Groot R."/>
            <person name="Kuo A."/>
            <person name="Mondo S.J."/>
            <person name="Salamov A.A."/>
            <person name="Labutti K."/>
            <person name="Zhao Z."/>
            <person name="Chiniquy J."/>
            <person name="Barry K."/>
            <person name="Brewer H.M."/>
            <person name="Purvine S.O."/>
            <person name="Wright A.T."/>
            <person name="Boxma B."/>
            <person name="Van Alen T."/>
            <person name="Hackstein J.H."/>
            <person name="Baker S.E."/>
            <person name="Grigoriev I.V."/>
            <person name="O'Malley M.A."/>
        </authorList>
    </citation>
    <scope>NUCLEOTIDE SEQUENCE [LARGE SCALE GENOMIC DNA]</scope>
    <source>
        <strain evidence="8">finn</strain>
    </source>
</reference>
<evidence type="ECO:0000256" key="2">
    <source>
        <dbReference type="ARBA" id="ARBA00022801"/>
    </source>
</evidence>
<keyword evidence="5" id="KW-0479">Metal-binding</keyword>
<evidence type="ECO:0000256" key="3">
    <source>
        <dbReference type="ARBA" id="ARBA00023157"/>
    </source>
</evidence>
<reference evidence="7 8" key="2">
    <citation type="submission" date="2016-08" db="EMBL/GenBank/DDBJ databases">
        <title>Pervasive Adenine N6-methylation of Active Genes in Fungi.</title>
        <authorList>
            <consortium name="DOE Joint Genome Institute"/>
            <person name="Mondo S.J."/>
            <person name="Dannebaum R.O."/>
            <person name="Kuo R.C."/>
            <person name="Labutti K."/>
            <person name="Haridas S."/>
            <person name="Kuo A."/>
            <person name="Salamov A."/>
            <person name="Ahrendt S.R."/>
            <person name="Lipzen A."/>
            <person name="Sullivan W."/>
            <person name="Andreopoulos W.B."/>
            <person name="Clum A."/>
            <person name="Lindquist E."/>
            <person name="Daum C."/>
            <person name="Ramamoorthy G.K."/>
            <person name="Gryganskyi A."/>
            <person name="Culley D."/>
            <person name="Magnuson J.K."/>
            <person name="James T.Y."/>
            <person name="O'Malley M.A."/>
            <person name="Stajich J.E."/>
            <person name="Spatafora J.W."/>
            <person name="Visel A."/>
            <person name="Grigoriev I.V."/>
        </authorList>
    </citation>
    <scope>NUCLEOTIDE SEQUENCE [LARGE SCALE GENOMIC DNA]</scope>
    <source>
        <strain evidence="8">finn</strain>
    </source>
</reference>
<comment type="caution">
    <text evidence="7">The sequence shown here is derived from an EMBL/GenBank/DDBJ whole genome shotgun (WGS) entry which is preliminary data.</text>
</comment>
<organism evidence="7 8">
    <name type="scientific">Piromyces finnis</name>
    <dbReference type="NCBI Taxonomy" id="1754191"/>
    <lineage>
        <taxon>Eukaryota</taxon>
        <taxon>Fungi</taxon>
        <taxon>Fungi incertae sedis</taxon>
        <taxon>Chytridiomycota</taxon>
        <taxon>Chytridiomycota incertae sedis</taxon>
        <taxon>Neocallimastigomycetes</taxon>
        <taxon>Neocallimastigales</taxon>
        <taxon>Neocallimastigaceae</taxon>
        <taxon>Piromyces</taxon>
    </lineage>
</organism>
<dbReference type="Proteomes" id="UP000193719">
    <property type="component" value="Unassembled WGS sequence"/>
</dbReference>
<keyword evidence="6" id="KW-0472">Membrane</keyword>
<dbReference type="InterPro" id="IPR002640">
    <property type="entry name" value="Arylesterase"/>
</dbReference>
<comment type="similarity">
    <text evidence="1">Belongs to the paraoxonase family.</text>
</comment>
<dbReference type="GO" id="GO:0004064">
    <property type="term" value="F:arylesterase activity"/>
    <property type="evidence" value="ECO:0007669"/>
    <property type="project" value="InterPro"/>
</dbReference>
<dbReference type="PANTHER" id="PTHR11799">
    <property type="entry name" value="PARAOXONASE"/>
    <property type="match status" value="1"/>
</dbReference>
<sequence length="405" mass="46587">MALGVLKSIGLTSTALIVILVSFLYLPVSFLVKKGGLIKDSFPIKTKFQLSCKPIKELPLECNDFVLHEESLTSIYTCARDNIITHFNKNNIKYLPPHVYDIETKKVSKLKLRDFPKDKKMYFKNVKMYNSVSKDKTTTYLYFINHSESGNSIEKFEYLPEGHEAVWKSSLKNNLIKYASDFVPINENEFYIINKYNTNNKWMQLLENILIKSGSKIVSCDEDQDCKVVYKSIKGAGGIEISRDKKNVFVSSSFAGNILVFERKELTNSLRLSYTQDLDFIPGRLFYTSQGNENVYAFGYRSILGLTNRLFNSFVKKYIKSDFTIQSPLVLGKLVKNNDKDQFYGVLFKWKTIMELEGELTNSNNVGDRDISSLSIVRNDKKRKQSFALSWNEKTRPLVCNKLNS</sequence>
<evidence type="ECO:0000313" key="7">
    <source>
        <dbReference type="EMBL" id="ORX45420.1"/>
    </source>
</evidence>
<dbReference type="GO" id="GO:0046872">
    <property type="term" value="F:metal ion binding"/>
    <property type="evidence" value="ECO:0007669"/>
    <property type="project" value="UniProtKB-KW"/>
</dbReference>
<dbReference type="EMBL" id="MCFH01000040">
    <property type="protein sequence ID" value="ORX45420.1"/>
    <property type="molecule type" value="Genomic_DNA"/>
</dbReference>
<dbReference type="InterPro" id="IPR011042">
    <property type="entry name" value="6-blade_b-propeller_TolB-like"/>
</dbReference>
<protein>
    <recommendedName>
        <fullName evidence="9">Calcium-dependent phosphotriesterase</fullName>
    </recommendedName>
</protein>
<evidence type="ECO:0000256" key="4">
    <source>
        <dbReference type="ARBA" id="ARBA00023180"/>
    </source>
</evidence>
<keyword evidence="4" id="KW-0325">Glycoprotein</keyword>
<keyword evidence="3" id="KW-1015">Disulfide bond</keyword>
<dbReference type="Pfam" id="PF01731">
    <property type="entry name" value="Arylesterase"/>
    <property type="match status" value="1"/>
</dbReference>
<dbReference type="SUPFAM" id="SSF63829">
    <property type="entry name" value="Calcium-dependent phosphotriesterase"/>
    <property type="match status" value="1"/>
</dbReference>
<accession>A0A1Y1V233</accession>
<dbReference type="Gene3D" id="2.120.10.30">
    <property type="entry name" value="TolB, C-terminal domain"/>
    <property type="match status" value="1"/>
</dbReference>
<dbReference type="InterPro" id="IPR051288">
    <property type="entry name" value="Serum_paraoxonase/arylesterase"/>
</dbReference>
<keyword evidence="8" id="KW-1185">Reference proteome</keyword>
<evidence type="ECO:0000313" key="8">
    <source>
        <dbReference type="Proteomes" id="UP000193719"/>
    </source>
</evidence>
<feature type="binding site" evidence="5">
    <location>
        <position position="181"/>
    </location>
    <ligand>
        <name>Ca(2+)</name>
        <dbReference type="ChEBI" id="CHEBI:29108"/>
        <label>1</label>
        <note>catalytic</note>
    </ligand>
</feature>
<feature type="binding site" evidence="5">
    <location>
        <position position="64"/>
    </location>
    <ligand>
        <name>Ca(2+)</name>
        <dbReference type="ChEBI" id="CHEBI:29108"/>
        <label>1</label>
        <note>catalytic</note>
    </ligand>
</feature>
<evidence type="ECO:0008006" key="9">
    <source>
        <dbReference type="Google" id="ProtNLM"/>
    </source>
</evidence>
<dbReference type="STRING" id="1754191.A0A1Y1V233"/>
<feature type="transmembrane region" description="Helical" evidence="6">
    <location>
        <begin position="12"/>
        <end position="32"/>
    </location>
</feature>
<keyword evidence="5" id="KW-0106">Calcium</keyword>
<keyword evidence="6" id="KW-0812">Transmembrane</keyword>